<dbReference type="OrthoDB" id="15532at2157"/>
<reference evidence="2 3" key="1">
    <citation type="submission" date="2015-11" db="EMBL/GenBank/DDBJ databases">
        <title>Genome sequence of Pyrodictium occultum PL-19, a marine hyperthermophilic archaeon isolated from Volcano, Italy.</title>
        <authorList>
            <person name="Utturkar S."/>
            <person name="Huber H."/>
            <person name="Leptihn S."/>
            <person name="Brown S."/>
            <person name="Stetter K.O."/>
            <person name="Podar M."/>
        </authorList>
    </citation>
    <scope>NUCLEOTIDE SEQUENCE [LARGE SCALE GENOMIC DNA]</scope>
    <source>
        <strain evidence="2 3">PL-19</strain>
    </source>
</reference>
<dbReference type="EMBL" id="LNTB01000001">
    <property type="protein sequence ID" value="KSW11450.1"/>
    <property type="molecule type" value="Genomic_DNA"/>
</dbReference>
<feature type="transmembrane region" description="Helical" evidence="1">
    <location>
        <begin position="35"/>
        <end position="57"/>
    </location>
</feature>
<evidence type="ECO:0008006" key="4">
    <source>
        <dbReference type="Google" id="ProtNLM"/>
    </source>
</evidence>
<keyword evidence="1" id="KW-0472">Membrane</keyword>
<feature type="transmembrane region" description="Helical" evidence="1">
    <location>
        <begin position="191"/>
        <end position="212"/>
    </location>
</feature>
<evidence type="ECO:0000256" key="1">
    <source>
        <dbReference type="SAM" id="Phobius"/>
    </source>
</evidence>
<feature type="transmembrane region" description="Helical" evidence="1">
    <location>
        <begin position="150"/>
        <end position="170"/>
    </location>
</feature>
<keyword evidence="1" id="KW-1133">Transmembrane helix</keyword>
<feature type="transmembrane region" description="Helical" evidence="1">
    <location>
        <begin position="122"/>
        <end position="144"/>
    </location>
</feature>
<keyword evidence="1" id="KW-0812">Transmembrane</keyword>
<name>A0A0V8RU31_PYROC</name>
<dbReference type="SUPFAM" id="SSF103473">
    <property type="entry name" value="MFS general substrate transporter"/>
    <property type="match status" value="1"/>
</dbReference>
<gene>
    <name evidence="2" type="ORF">CF15_00920</name>
</gene>
<proteinExistence type="predicted"/>
<feature type="transmembrane region" description="Helical" evidence="1">
    <location>
        <begin position="218"/>
        <end position="237"/>
    </location>
</feature>
<evidence type="ECO:0000313" key="3">
    <source>
        <dbReference type="Proteomes" id="UP000053352"/>
    </source>
</evidence>
<feature type="transmembrane region" description="Helical" evidence="1">
    <location>
        <begin position="300"/>
        <end position="324"/>
    </location>
</feature>
<feature type="transmembrane region" description="Helical" evidence="1">
    <location>
        <begin position="270"/>
        <end position="288"/>
    </location>
</feature>
<feature type="transmembrane region" description="Helical" evidence="1">
    <location>
        <begin position="330"/>
        <end position="352"/>
    </location>
</feature>
<dbReference type="AlphaFoldDB" id="A0A0V8RU31"/>
<comment type="caution">
    <text evidence="2">The sequence shown here is derived from an EMBL/GenBank/DDBJ whole genome shotgun (WGS) entry which is preliminary data.</text>
</comment>
<organism evidence="2 3">
    <name type="scientific">Pyrodictium occultum</name>
    <dbReference type="NCBI Taxonomy" id="2309"/>
    <lineage>
        <taxon>Archaea</taxon>
        <taxon>Thermoproteota</taxon>
        <taxon>Thermoprotei</taxon>
        <taxon>Desulfurococcales</taxon>
        <taxon>Pyrodictiaceae</taxon>
        <taxon>Pyrodictium</taxon>
    </lineage>
</organism>
<feature type="transmembrane region" description="Helical" evidence="1">
    <location>
        <begin position="89"/>
        <end position="110"/>
    </location>
</feature>
<sequence length="370" mass="37745">MRRTLLIAVLQLVHIASWAAYYALTRELYSGEPGFLVRLAAAETLPTAVGLLGGAVAERRGYRTALALGLLEGLFLASAGVFIHRPLLLWASALLASLFWSMAGPQVLGYSLTITRGSGSRLGVVLAGGTLGWSLGGSVAPLAARVLGPGRVVAAGGAAVVLVYLVLALLSGGTRPARRSGEDASRSTLAAMMLLSSLVFTGTEVIGSVYMAKLSVEAGNLGYAAANAATGLMAAAARPLAGRVIDRAGSGLVLAASLAAYTVYTLLLHSLHGLGFVAVWLIPLYPFLDTSLYKLAASLLGDAMGTAAVISGYSLAGAVLLAASQRGLGVWGYTLLAVTAFQLALALAVLLAGRAGELRLLASALLKGGW</sequence>
<evidence type="ECO:0000313" key="2">
    <source>
        <dbReference type="EMBL" id="KSW11450.1"/>
    </source>
</evidence>
<dbReference type="Gene3D" id="1.20.1250.20">
    <property type="entry name" value="MFS general substrate transporter like domains"/>
    <property type="match status" value="1"/>
</dbReference>
<dbReference type="InterPro" id="IPR036259">
    <property type="entry name" value="MFS_trans_sf"/>
</dbReference>
<protein>
    <recommendedName>
        <fullName evidence="4">Major facilitator superfamily (MFS) profile domain-containing protein</fullName>
    </recommendedName>
</protein>
<dbReference type="Proteomes" id="UP000053352">
    <property type="component" value="Unassembled WGS sequence"/>
</dbReference>
<accession>A0A0V8RU31</accession>
<feature type="transmembrane region" description="Helical" evidence="1">
    <location>
        <begin position="64"/>
        <end position="83"/>
    </location>
</feature>
<dbReference type="RefSeq" id="WP_058370122.1">
    <property type="nucleotide sequence ID" value="NZ_LNTB01000001.1"/>
</dbReference>
<keyword evidence="3" id="KW-1185">Reference proteome</keyword>
<dbReference type="STRING" id="2309.CF15_00920"/>